<dbReference type="AlphaFoldDB" id="R4YKR5"/>
<feature type="domain" description="HTH cro/C1-type" evidence="1">
    <location>
        <begin position="6"/>
        <end position="41"/>
    </location>
</feature>
<name>R4YKR5_OLEAN</name>
<organism evidence="2 3">
    <name type="scientific">Oleispira antarctica RB-8</name>
    <dbReference type="NCBI Taxonomy" id="698738"/>
    <lineage>
        <taxon>Bacteria</taxon>
        <taxon>Pseudomonadati</taxon>
        <taxon>Pseudomonadota</taxon>
        <taxon>Gammaproteobacteria</taxon>
        <taxon>Oceanospirillales</taxon>
        <taxon>Oceanospirillaceae</taxon>
        <taxon>Oleispira</taxon>
    </lineage>
</organism>
<dbReference type="InterPro" id="IPR010982">
    <property type="entry name" value="Lambda_DNA-bd_dom_sf"/>
</dbReference>
<dbReference type="GO" id="GO:0003677">
    <property type="term" value="F:DNA binding"/>
    <property type="evidence" value="ECO:0007669"/>
    <property type="project" value="InterPro"/>
</dbReference>
<protein>
    <recommendedName>
        <fullName evidence="1">HTH cro/C1-type domain-containing protein</fullName>
    </recommendedName>
</protein>
<dbReference type="SMART" id="SM00530">
    <property type="entry name" value="HTH_XRE"/>
    <property type="match status" value="1"/>
</dbReference>
<proteinExistence type="predicted"/>
<sequence length="130" mass="14468">MHSAEFKTLRESLGLTISTLVKVIDVDERTLRKWEAGKKQPPQGVVDTLEGFDTLVNKTAATIFEAHQESMKNGGQQGVVLERFVEVEDLVKAYPAFEGLPTMTFGVVLFRVRQKFIDLGVPVSIIYAKA</sequence>
<evidence type="ECO:0000259" key="1">
    <source>
        <dbReference type="PROSITE" id="PS50943"/>
    </source>
</evidence>
<keyword evidence="3" id="KW-1185">Reference proteome</keyword>
<dbReference type="HOGENOM" id="CLU_1935894_0_0_6"/>
<dbReference type="EMBL" id="FO203512">
    <property type="protein sequence ID" value="CCK74925.1"/>
    <property type="molecule type" value="Genomic_DNA"/>
</dbReference>
<dbReference type="KEGG" id="oai:OLEAN_C07490"/>
<dbReference type="STRING" id="698738.OLEAN_C07490"/>
<dbReference type="Pfam" id="PF01381">
    <property type="entry name" value="HTH_3"/>
    <property type="match status" value="1"/>
</dbReference>
<dbReference type="CDD" id="cd00093">
    <property type="entry name" value="HTH_XRE"/>
    <property type="match status" value="1"/>
</dbReference>
<dbReference type="Proteomes" id="UP000032749">
    <property type="component" value="Chromosome"/>
</dbReference>
<dbReference type="InterPro" id="IPR027910">
    <property type="entry name" value="YdiL_sf"/>
</dbReference>
<reference evidence="2 3" key="1">
    <citation type="journal article" date="2013" name="Nat. Commun.">
        <title>Genome sequence and functional genomic analysis of the oil-degrading bacterium Oleispira antarctica.</title>
        <authorList>
            <person name="Kube M."/>
            <person name="Chernikova T.N."/>
            <person name="Al-Ramahi Y."/>
            <person name="Beloqui A."/>
            <person name="Lopez-Cortez N."/>
            <person name="Guazzaroni M.E."/>
            <person name="Heipieper H.J."/>
            <person name="Klages S."/>
            <person name="Kotsyurbenko O.R."/>
            <person name="Langer I."/>
            <person name="Nechitaylo T.Y."/>
            <person name="Lunsdorf H."/>
            <person name="Fernandez M."/>
            <person name="Juarez S."/>
            <person name="Ciordia S."/>
            <person name="Singer A."/>
            <person name="Kagan O."/>
            <person name="Egorova O."/>
            <person name="Petit P.A."/>
            <person name="Stogios P."/>
            <person name="Kim Y."/>
            <person name="Tchigvintsev A."/>
            <person name="Flick R."/>
            <person name="Denaro R."/>
            <person name="Genovese M."/>
            <person name="Albar J.P."/>
            <person name="Reva O.N."/>
            <person name="Martinez-Gomariz M."/>
            <person name="Tran H."/>
            <person name="Ferrer M."/>
            <person name="Savchenko A."/>
            <person name="Yakunin A.F."/>
            <person name="Yakimov M.M."/>
            <person name="Golyshina O.V."/>
            <person name="Reinhardt R."/>
            <person name="Golyshin P.N."/>
        </authorList>
    </citation>
    <scope>NUCLEOTIDE SEQUENCE [LARGE SCALE GENOMIC DNA]</scope>
</reference>
<gene>
    <name evidence="2" type="ORF">OLEAN_C07490</name>
</gene>
<evidence type="ECO:0000313" key="2">
    <source>
        <dbReference type="EMBL" id="CCK74925.1"/>
    </source>
</evidence>
<evidence type="ECO:0000313" key="3">
    <source>
        <dbReference type="Proteomes" id="UP000032749"/>
    </source>
</evidence>
<dbReference type="Gene3D" id="1.10.3100.10">
    <property type="entry name" value="Putative cytoplasmic protein"/>
    <property type="match status" value="1"/>
</dbReference>
<accession>R4YKR5</accession>
<dbReference type="SUPFAM" id="SSF47413">
    <property type="entry name" value="lambda repressor-like DNA-binding domains"/>
    <property type="match status" value="1"/>
</dbReference>
<dbReference type="InterPro" id="IPR001387">
    <property type="entry name" value="Cro/C1-type_HTH"/>
</dbReference>
<dbReference type="OrthoDB" id="9013626at2"/>
<dbReference type="PROSITE" id="PS50943">
    <property type="entry name" value="HTH_CROC1"/>
    <property type="match status" value="1"/>
</dbReference>